<evidence type="ECO:0000256" key="1">
    <source>
        <dbReference type="SAM" id="Phobius"/>
    </source>
</evidence>
<dbReference type="InterPro" id="IPR051082">
    <property type="entry name" value="Pentapeptide-BTB/POZ_domain"/>
</dbReference>
<dbReference type="Gene3D" id="2.160.20.80">
    <property type="entry name" value="E3 ubiquitin-protein ligase SopA"/>
    <property type="match status" value="2"/>
</dbReference>
<evidence type="ECO:0008006" key="4">
    <source>
        <dbReference type="Google" id="ProtNLM"/>
    </source>
</evidence>
<protein>
    <recommendedName>
        <fullName evidence="4">Pentapeptide repeat-containing protein</fullName>
    </recommendedName>
</protein>
<accession>A0A402AW91</accession>
<feature type="transmembrane region" description="Helical" evidence="1">
    <location>
        <begin position="488"/>
        <end position="511"/>
    </location>
</feature>
<dbReference type="InterPro" id="IPR001646">
    <property type="entry name" value="5peptide_repeat"/>
</dbReference>
<dbReference type="AlphaFoldDB" id="A0A402AW91"/>
<comment type="caution">
    <text evidence="2">The sequence shown here is derived from an EMBL/GenBank/DDBJ whole genome shotgun (WGS) entry which is preliminary data.</text>
</comment>
<dbReference type="RefSeq" id="WP_126556755.1">
    <property type="nucleotide sequence ID" value="NZ_BIFS01000002.1"/>
</dbReference>
<organism evidence="2 3">
    <name type="scientific">Dictyobacter kobayashii</name>
    <dbReference type="NCBI Taxonomy" id="2014872"/>
    <lineage>
        <taxon>Bacteria</taxon>
        <taxon>Bacillati</taxon>
        <taxon>Chloroflexota</taxon>
        <taxon>Ktedonobacteria</taxon>
        <taxon>Ktedonobacterales</taxon>
        <taxon>Dictyobacteraceae</taxon>
        <taxon>Dictyobacter</taxon>
    </lineage>
</organism>
<name>A0A402AW91_9CHLR</name>
<evidence type="ECO:0000313" key="2">
    <source>
        <dbReference type="EMBL" id="GCE23293.1"/>
    </source>
</evidence>
<dbReference type="Pfam" id="PF00805">
    <property type="entry name" value="Pentapeptide"/>
    <property type="match status" value="3"/>
</dbReference>
<feature type="transmembrane region" description="Helical" evidence="1">
    <location>
        <begin position="542"/>
        <end position="565"/>
    </location>
</feature>
<dbReference type="SUPFAM" id="SSF141571">
    <property type="entry name" value="Pentapeptide repeat-like"/>
    <property type="match status" value="2"/>
</dbReference>
<sequence>MSDVTEPVHPLQEGPLYPAGHDRDAWLAYWKARGQHWRSEPEIDAGRQHYLSQCMAVVPDIAQGIYPFKGISLSRADLEWLLAGHEDGRGPVDWDDEQQRGREGLDMRGVNLSRLNLRALPLARLRAALTWDEWTGATTAQRIEAQAHLEYCDLSHAHLEGAVLNRVQLQHARLTNASLVKADLSEAQLQNAQLSRAQLQGADLRKARLTGAVLREVQARQADLSEAVLQGCDLSKADLQQANLRKILAQQADFSLAHLEQAYLHDAHLQEANLRGTHLEDVDMTLAFLTGSSLRQAYLQRAYIRGAHLERADLYRVHLEAADLSRAHLEGAFLQGAFFDRFTCLDDVQLGSAQIGCASLADIHWDYVNLAGIHWDAISRIGEERHGGEVISSRRAAKSLSRPGQSRVRKAVRTYRQLAAVLRSQGLYEEAGRFSYRALVLQRVVFRLQARQRQVRFDVRLQCWGAWFGSWFLDLLAGYGYRLGRSILFYLVCIIFFALLYLLPALPLAAIHPATWLDALLTSLSSFHGRTLFSVHLPAGHLFAFISALETILGFFYTIILVALLTRRLLHR</sequence>
<dbReference type="OrthoDB" id="158879at2"/>
<keyword evidence="1" id="KW-1133">Transmembrane helix</keyword>
<evidence type="ECO:0000313" key="3">
    <source>
        <dbReference type="Proteomes" id="UP000287188"/>
    </source>
</evidence>
<gene>
    <name evidence="2" type="ORF">KDK_70930</name>
</gene>
<reference evidence="3" key="1">
    <citation type="submission" date="2018-12" db="EMBL/GenBank/DDBJ databases">
        <title>Tengunoibacter tsumagoiensis gen. nov., sp. nov., Dictyobacter kobayashii sp. nov., D. alpinus sp. nov., and D. joshuensis sp. nov. and description of Dictyobacteraceae fam. nov. within the order Ktedonobacterales isolated from Tengu-no-mugimeshi.</title>
        <authorList>
            <person name="Wang C.M."/>
            <person name="Zheng Y."/>
            <person name="Sakai Y."/>
            <person name="Toyoda A."/>
            <person name="Minakuchi Y."/>
            <person name="Abe K."/>
            <person name="Yokota A."/>
            <person name="Yabe S."/>
        </authorList>
    </citation>
    <scope>NUCLEOTIDE SEQUENCE [LARGE SCALE GENOMIC DNA]</scope>
    <source>
        <strain evidence="3">Uno11</strain>
    </source>
</reference>
<proteinExistence type="predicted"/>
<dbReference type="EMBL" id="BIFS01000002">
    <property type="protein sequence ID" value="GCE23293.1"/>
    <property type="molecule type" value="Genomic_DNA"/>
</dbReference>
<dbReference type="PANTHER" id="PTHR14136">
    <property type="entry name" value="BTB_POZ DOMAIN-CONTAINING PROTEIN KCTD9"/>
    <property type="match status" value="1"/>
</dbReference>
<dbReference type="PANTHER" id="PTHR14136:SF17">
    <property type="entry name" value="BTB_POZ DOMAIN-CONTAINING PROTEIN KCTD9"/>
    <property type="match status" value="1"/>
</dbReference>
<keyword evidence="3" id="KW-1185">Reference proteome</keyword>
<dbReference type="Proteomes" id="UP000287188">
    <property type="component" value="Unassembled WGS sequence"/>
</dbReference>
<keyword evidence="1" id="KW-0812">Transmembrane</keyword>
<keyword evidence="1" id="KW-0472">Membrane</keyword>
<feature type="transmembrane region" description="Helical" evidence="1">
    <location>
        <begin position="464"/>
        <end position="481"/>
    </location>
</feature>